<dbReference type="EMBL" id="JAFEMC010000005">
    <property type="protein sequence ID" value="MBM6577810.1"/>
    <property type="molecule type" value="Genomic_DNA"/>
</dbReference>
<keyword evidence="4" id="KW-1185">Reference proteome</keyword>
<dbReference type="Gene3D" id="3.40.50.720">
    <property type="entry name" value="NAD(P)-binding Rossmann-like Domain"/>
    <property type="match status" value="1"/>
</dbReference>
<proteinExistence type="predicted"/>
<dbReference type="PANTHER" id="PTHR14239">
    <property type="entry name" value="DUDULIN-RELATED"/>
    <property type="match status" value="1"/>
</dbReference>
<dbReference type="PANTHER" id="PTHR14239:SF0">
    <property type="entry name" value="F420-DEPENDENT NADP REDUCTASE"/>
    <property type="match status" value="1"/>
</dbReference>
<dbReference type="InterPro" id="IPR010185">
    <property type="entry name" value="NpdG"/>
</dbReference>
<name>A0ABS2DA59_9SPHN</name>
<dbReference type="InterPro" id="IPR051267">
    <property type="entry name" value="STEAP_metalloreductase"/>
</dbReference>
<protein>
    <submittedName>
        <fullName evidence="3">NADPH-dependent F420 reductase</fullName>
    </submittedName>
</protein>
<evidence type="ECO:0000313" key="4">
    <source>
        <dbReference type="Proteomes" id="UP000763641"/>
    </source>
</evidence>
<organism evidence="3 4">
    <name type="scientific">Sphingomonas longa</name>
    <dbReference type="NCBI Taxonomy" id="2778730"/>
    <lineage>
        <taxon>Bacteria</taxon>
        <taxon>Pseudomonadati</taxon>
        <taxon>Pseudomonadota</taxon>
        <taxon>Alphaproteobacteria</taxon>
        <taxon>Sphingomonadales</taxon>
        <taxon>Sphingomonadaceae</taxon>
        <taxon>Sphingomonas</taxon>
    </lineage>
</organism>
<dbReference type="NCBIfam" id="TIGR01915">
    <property type="entry name" value="npdG"/>
    <property type="match status" value="1"/>
</dbReference>
<keyword evidence="1" id="KW-0560">Oxidoreductase</keyword>
<accession>A0ABS2DA59</accession>
<dbReference type="Pfam" id="PF03807">
    <property type="entry name" value="F420_oxidored"/>
    <property type="match status" value="1"/>
</dbReference>
<comment type="caution">
    <text evidence="3">The sequence shown here is derived from an EMBL/GenBank/DDBJ whole genome shotgun (WGS) entry which is preliminary data.</text>
</comment>
<dbReference type="RefSeq" id="WP_204199910.1">
    <property type="nucleotide sequence ID" value="NZ_JAFEMC010000005.1"/>
</dbReference>
<sequence length="219" mass="22447">MAEQRTIAVIGGTGQEGGGLAARFAHAGHRVIIGSRDADKAADAAARLNEKVGADRVSGHTNADAVAAADLVVLAVPYQGQKHTALSLKEALAGKILVDATVPLVPPKVARVQLPEGGSAVAAIQVLLGPEVKVVSAFQNVSWNHLIDLDHAIDCDVLVCGDDNDACDTVVALIGEIGMRGFHAGPIVNSAAAEALTSLLISINRRYKSSGSGIRITAV</sequence>
<evidence type="ECO:0000313" key="3">
    <source>
        <dbReference type="EMBL" id="MBM6577810.1"/>
    </source>
</evidence>
<dbReference type="InterPro" id="IPR028939">
    <property type="entry name" value="P5C_Rdtase_cat_N"/>
</dbReference>
<evidence type="ECO:0000256" key="1">
    <source>
        <dbReference type="ARBA" id="ARBA00023002"/>
    </source>
</evidence>
<dbReference type="InterPro" id="IPR036291">
    <property type="entry name" value="NAD(P)-bd_dom_sf"/>
</dbReference>
<gene>
    <name evidence="3" type="primary">npdG</name>
    <name evidence="3" type="ORF">ILT43_15615</name>
</gene>
<dbReference type="Proteomes" id="UP000763641">
    <property type="component" value="Unassembled WGS sequence"/>
</dbReference>
<evidence type="ECO:0000259" key="2">
    <source>
        <dbReference type="Pfam" id="PF03807"/>
    </source>
</evidence>
<feature type="domain" description="Pyrroline-5-carboxylate reductase catalytic N-terminal" evidence="2">
    <location>
        <begin position="6"/>
        <end position="103"/>
    </location>
</feature>
<dbReference type="SUPFAM" id="SSF51735">
    <property type="entry name" value="NAD(P)-binding Rossmann-fold domains"/>
    <property type="match status" value="1"/>
</dbReference>
<reference evidence="3 4" key="1">
    <citation type="submission" date="2020-12" db="EMBL/GenBank/DDBJ databases">
        <title>Sphingomonas sp.</title>
        <authorList>
            <person name="Kim M.K."/>
        </authorList>
    </citation>
    <scope>NUCLEOTIDE SEQUENCE [LARGE SCALE GENOMIC DNA]</scope>
    <source>
        <strain evidence="3 4">BT552</strain>
    </source>
</reference>